<gene>
    <name evidence="14" type="primary">trm1</name>
    <name evidence="14" type="ORF">LHYA1_G002089</name>
</gene>
<evidence type="ECO:0000256" key="13">
    <source>
        <dbReference type="SAM" id="MobiDB-lite"/>
    </source>
</evidence>
<dbReference type="GO" id="GO:0000049">
    <property type="term" value="F:tRNA binding"/>
    <property type="evidence" value="ECO:0007669"/>
    <property type="project" value="UniProtKB-UniRule"/>
</dbReference>
<evidence type="ECO:0000256" key="11">
    <source>
        <dbReference type="ARBA" id="ARBA00083299"/>
    </source>
</evidence>
<accession>A0A8H8R5D5</accession>
<feature type="compositionally biased region" description="Polar residues" evidence="13">
    <location>
        <begin position="174"/>
        <end position="187"/>
    </location>
</feature>
<evidence type="ECO:0000256" key="7">
    <source>
        <dbReference type="ARBA" id="ARBA00039099"/>
    </source>
</evidence>
<feature type="compositionally biased region" description="Basic and acidic residues" evidence="13">
    <location>
        <begin position="104"/>
        <end position="129"/>
    </location>
</feature>
<keyword evidence="6 12" id="KW-0694">RNA-binding</keyword>
<proteinExistence type="inferred from homology"/>
<evidence type="ECO:0000256" key="10">
    <source>
        <dbReference type="ARBA" id="ARBA00082896"/>
    </source>
</evidence>
<dbReference type="OrthoDB" id="6349953at2759"/>
<comment type="caution">
    <text evidence="14">The sequence shown here is derived from an EMBL/GenBank/DDBJ whole genome shotgun (WGS) entry which is preliminary data.</text>
</comment>
<dbReference type="PANTHER" id="PTHR10631">
    <property type="entry name" value="N 2 ,N 2 -DIMETHYLGUANOSINE TRNA METHYLTRANSFERASE"/>
    <property type="match status" value="1"/>
</dbReference>
<feature type="region of interest" description="Disordered" evidence="13">
    <location>
        <begin position="88"/>
        <end position="208"/>
    </location>
</feature>
<dbReference type="GO" id="GO:0005634">
    <property type="term" value="C:nucleus"/>
    <property type="evidence" value="ECO:0007669"/>
    <property type="project" value="TreeGrafter"/>
</dbReference>
<evidence type="ECO:0000256" key="1">
    <source>
        <dbReference type="ARBA" id="ARBA00022555"/>
    </source>
</evidence>
<organism evidence="14 15">
    <name type="scientific">Lachnellula hyalina</name>
    <dbReference type="NCBI Taxonomy" id="1316788"/>
    <lineage>
        <taxon>Eukaryota</taxon>
        <taxon>Fungi</taxon>
        <taxon>Dikarya</taxon>
        <taxon>Ascomycota</taxon>
        <taxon>Pezizomycotina</taxon>
        <taxon>Leotiomycetes</taxon>
        <taxon>Helotiales</taxon>
        <taxon>Lachnaceae</taxon>
        <taxon>Lachnellula</taxon>
    </lineage>
</organism>
<evidence type="ECO:0000313" key="14">
    <source>
        <dbReference type="EMBL" id="TVY28843.1"/>
    </source>
</evidence>
<evidence type="ECO:0000256" key="5">
    <source>
        <dbReference type="ARBA" id="ARBA00022694"/>
    </source>
</evidence>
<dbReference type="EC" id="2.1.1.216" evidence="7"/>
<dbReference type="Pfam" id="PF02005">
    <property type="entry name" value="TRM"/>
    <property type="match status" value="2"/>
</dbReference>
<feature type="compositionally biased region" description="Polar residues" evidence="13">
    <location>
        <begin position="130"/>
        <end position="141"/>
    </location>
</feature>
<keyword evidence="3 12" id="KW-0808">Transferase</keyword>
<dbReference type="FunFam" id="3.40.50.150:FF:000051">
    <property type="entry name" value="tRNA (guanine(26)-N(2))-dimethyltransferase"/>
    <property type="match status" value="1"/>
</dbReference>
<dbReference type="Gene3D" id="3.40.50.150">
    <property type="entry name" value="Vaccinia Virus protein VP39"/>
    <property type="match status" value="1"/>
</dbReference>
<keyword evidence="2 12" id="KW-0489">Methyltransferase</keyword>
<reference evidence="14 15" key="1">
    <citation type="submission" date="2018-05" db="EMBL/GenBank/DDBJ databases">
        <title>Genome sequencing and assembly of the regulated plant pathogen Lachnellula willkommii and related sister species for the development of diagnostic species identification markers.</title>
        <authorList>
            <person name="Giroux E."/>
            <person name="Bilodeau G."/>
        </authorList>
    </citation>
    <scope>NUCLEOTIDE SEQUENCE [LARGE SCALE GENOMIC DNA]</scope>
    <source>
        <strain evidence="14 15">CBS 185.66</strain>
    </source>
</reference>
<evidence type="ECO:0000256" key="8">
    <source>
        <dbReference type="ARBA" id="ARBA00051897"/>
    </source>
</evidence>
<protein>
    <recommendedName>
        <fullName evidence="7">tRNA (guanine(26)-N(2))-dimethyltransferase</fullName>
        <ecNumber evidence="7">2.1.1.216</ecNumber>
    </recommendedName>
    <alternativeName>
        <fullName evidence="10">tRNA 2,2-dimethylguanosine-26 methyltransferase</fullName>
    </alternativeName>
    <alternativeName>
        <fullName evidence="9">tRNA(guanine-26,N(2)-N(2)) methyltransferase</fullName>
    </alternativeName>
    <alternativeName>
        <fullName evidence="11">tRNA(m(2,2)G26)dimethyltransferase</fullName>
    </alternativeName>
</protein>
<name>A0A8H8R5D5_9HELO</name>
<comment type="catalytic activity">
    <reaction evidence="8">
        <text>guanosine(26) in tRNA + 2 S-adenosyl-L-methionine = N(2)-dimethylguanosine(26) in tRNA + 2 S-adenosyl-L-homocysteine + 2 H(+)</text>
        <dbReference type="Rhea" id="RHEA:43140"/>
        <dbReference type="Rhea" id="RHEA-COMP:10359"/>
        <dbReference type="Rhea" id="RHEA-COMP:10360"/>
        <dbReference type="ChEBI" id="CHEBI:15378"/>
        <dbReference type="ChEBI" id="CHEBI:57856"/>
        <dbReference type="ChEBI" id="CHEBI:59789"/>
        <dbReference type="ChEBI" id="CHEBI:74269"/>
        <dbReference type="ChEBI" id="CHEBI:74513"/>
        <dbReference type="EC" id="2.1.1.216"/>
    </reaction>
</comment>
<dbReference type="PANTHER" id="PTHR10631:SF3">
    <property type="entry name" value="TRNA (GUANINE(26)-N(2))-DIMETHYLTRANSFERASE"/>
    <property type="match status" value="1"/>
</dbReference>
<evidence type="ECO:0000256" key="12">
    <source>
        <dbReference type="PROSITE-ProRule" id="PRU00958"/>
    </source>
</evidence>
<dbReference type="PROSITE" id="PS51626">
    <property type="entry name" value="SAM_MT_TRM1"/>
    <property type="match status" value="1"/>
</dbReference>
<dbReference type="FunFam" id="3.30.56.70:FF:000001">
    <property type="entry name" value="tRNA (guanine(26)-N(2))-dimethyltransferase"/>
    <property type="match status" value="1"/>
</dbReference>
<evidence type="ECO:0000256" key="4">
    <source>
        <dbReference type="ARBA" id="ARBA00022691"/>
    </source>
</evidence>
<evidence type="ECO:0000256" key="6">
    <source>
        <dbReference type="ARBA" id="ARBA00022884"/>
    </source>
</evidence>
<dbReference type="Gene3D" id="3.30.56.70">
    <property type="entry name" value="N2,N2-dimethylguanosine tRNA methyltransferase, C-terminal domain"/>
    <property type="match status" value="1"/>
</dbReference>
<evidence type="ECO:0000256" key="3">
    <source>
        <dbReference type="ARBA" id="ARBA00022679"/>
    </source>
</evidence>
<keyword evidence="1 12" id="KW-0820">tRNA-binding</keyword>
<dbReference type="GO" id="GO:0160104">
    <property type="term" value="F:tRNA (guanine(26)-N2)-dimethyltransferase activity"/>
    <property type="evidence" value="ECO:0007669"/>
    <property type="project" value="UniProtKB-EC"/>
</dbReference>
<feature type="compositionally biased region" description="Basic residues" evidence="13">
    <location>
        <begin position="89"/>
        <end position="103"/>
    </location>
</feature>
<dbReference type="InterPro" id="IPR029063">
    <property type="entry name" value="SAM-dependent_MTases_sf"/>
</dbReference>
<dbReference type="AlphaFoldDB" id="A0A8H8R5D5"/>
<dbReference type="InterPro" id="IPR002905">
    <property type="entry name" value="Trm1"/>
</dbReference>
<evidence type="ECO:0000256" key="2">
    <source>
        <dbReference type="ARBA" id="ARBA00022603"/>
    </source>
</evidence>
<dbReference type="Proteomes" id="UP000431533">
    <property type="component" value="Unassembled WGS sequence"/>
</dbReference>
<comment type="similarity">
    <text evidence="12">Belongs to the class I-like SAM-binding methyltransferase superfamily. Trm1 family.</text>
</comment>
<dbReference type="EMBL" id="QGMH01000025">
    <property type="protein sequence ID" value="TVY28843.1"/>
    <property type="molecule type" value="Genomic_DNA"/>
</dbReference>
<dbReference type="InterPro" id="IPR042296">
    <property type="entry name" value="tRNA_met_Trm1_C"/>
</dbReference>
<evidence type="ECO:0000256" key="9">
    <source>
        <dbReference type="ARBA" id="ARBA00077143"/>
    </source>
</evidence>
<dbReference type="GO" id="GO:0002940">
    <property type="term" value="P:tRNA N2-guanine methylation"/>
    <property type="evidence" value="ECO:0007669"/>
    <property type="project" value="TreeGrafter"/>
</dbReference>
<keyword evidence="4 12" id="KW-0949">S-adenosyl-L-methionine</keyword>
<keyword evidence="5 12" id="KW-0819">tRNA processing</keyword>
<evidence type="ECO:0000313" key="15">
    <source>
        <dbReference type="Proteomes" id="UP000431533"/>
    </source>
</evidence>
<dbReference type="GeneID" id="41982287"/>
<feature type="compositionally biased region" description="Basic and acidic residues" evidence="13">
    <location>
        <begin position="159"/>
        <end position="169"/>
    </location>
</feature>
<sequence length="706" mass="77165">MASNPLPDITATPAADQHILHDGNEYSTIKEGLAHILIPASAAKTPQTSPKGENQAQSVFYNPIQQFNRDLSVLAIKAYGEEVIERKQKTAQKSRQKLLAKKKEKQEKKRKRGEDGVGEAPRKAGKLDETNQTPNIESANTKVVAPHEVDGESSVQVEEEQKAIEHQLFVEDPAQTTPQVPDASNTAEPELKTHTPVPDTTGMTEERPANTSKAAFTILDALSATGLRALRYSQEIPFTTLVTANDLLPDATKMIKINAKHNKLEDKIEAVTGNALSHMYNVAHGESKEGNSLANPRTKYDVIDLDPYGTAAPFLDAAVQSVREDGGLLCVTCTDAGVWASNGYPEKAFSLYGGIPIKGMQSHEGGLRLILHAIASSAARYGLAMEPLLSLSIDFYARVFVRIHKSPADVKFLAGKTMVVYNCDSGCGAWTTQMLGKNKLAPNKSGKGHFWKHVFGMAPVANENCSHCGMKTHMAGPMYAGPLHSPAFIKKILDGLPSVSKDTYQTYDRIEGMLTVALEEDLPTLDEDPNSPTATAKTNRYDPAAIDHFPFFFIPSALAKVIHCVTPHENALRGALRHLGYRVTRSHTKGGTIKTDAPWDVIWEVMREWEKQKAPIKEGAVRKETAGYKILKLGESKDTQGTENGGANLGGANKEQDEQDSSSSKKKLEVVFDETLGKEKDAKKVVRYQLNPRENWGPMNRAKGKG</sequence>
<feature type="region of interest" description="Disordered" evidence="13">
    <location>
        <begin position="634"/>
        <end position="669"/>
    </location>
</feature>
<dbReference type="RefSeq" id="XP_031007631.1">
    <property type="nucleotide sequence ID" value="XM_031147067.1"/>
</dbReference>
<dbReference type="SUPFAM" id="SSF53335">
    <property type="entry name" value="S-adenosyl-L-methionine-dependent methyltransferases"/>
    <property type="match status" value="1"/>
</dbReference>
<keyword evidence="15" id="KW-1185">Reference proteome</keyword>